<dbReference type="EMBL" id="CP064654">
    <property type="protein sequence ID" value="QPC99319.1"/>
    <property type="molecule type" value="Genomic_DNA"/>
</dbReference>
<protein>
    <submittedName>
        <fullName evidence="2">Uncharacterized protein</fullName>
    </submittedName>
</protein>
<sequence length="185" mass="19913">MRVVSAGFKAASRQVLAGLAAVWLVACNPAHAGNSKAPAGPDWDIVTFEVKSWGAPVTSWRMLPDGGGSWTEAVRKEGEAFNAPPTLVWHEIEPAAANYIVLEKILRRFPSPVPDSQACTNFMTDAPYGLLRMTKGATTTEISWNDGCMDDDYRKFVAVLRDADAHVANLGRAAPVSRTEAPASN</sequence>
<feature type="chain" id="PRO_5032292833" evidence="1">
    <location>
        <begin position="33"/>
        <end position="185"/>
    </location>
</feature>
<dbReference type="RefSeq" id="WP_200982582.1">
    <property type="nucleotide sequence ID" value="NZ_CP064654.1"/>
</dbReference>
<keyword evidence="1" id="KW-0732">Signal</keyword>
<organism evidence="2 3">
    <name type="scientific">Qipengyuania soli</name>
    <dbReference type="NCBI Taxonomy" id="2782568"/>
    <lineage>
        <taxon>Bacteria</taxon>
        <taxon>Pseudomonadati</taxon>
        <taxon>Pseudomonadota</taxon>
        <taxon>Alphaproteobacteria</taxon>
        <taxon>Sphingomonadales</taxon>
        <taxon>Erythrobacteraceae</taxon>
        <taxon>Qipengyuania</taxon>
    </lineage>
</organism>
<accession>A0A7S8IUR3</accession>
<dbReference type="PROSITE" id="PS51257">
    <property type="entry name" value="PROKAR_LIPOPROTEIN"/>
    <property type="match status" value="1"/>
</dbReference>
<dbReference type="AlphaFoldDB" id="A0A7S8IUR3"/>
<dbReference type="KEGG" id="qso:IRL76_01715"/>
<feature type="signal peptide" evidence="1">
    <location>
        <begin position="1"/>
        <end position="32"/>
    </location>
</feature>
<evidence type="ECO:0000313" key="2">
    <source>
        <dbReference type="EMBL" id="QPC99319.1"/>
    </source>
</evidence>
<dbReference type="Proteomes" id="UP000594459">
    <property type="component" value="Chromosome"/>
</dbReference>
<name>A0A7S8IUR3_9SPHN</name>
<reference evidence="2 3" key="1">
    <citation type="submission" date="2020-11" db="EMBL/GenBank/DDBJ databases">
        <title>The genome sequence of Erythrobacter sp. 6D36.</title>
        <authorList>
            <person name="Liu Y."/>
        </authorList>
    </citation>
    <scope>NUCLEOTIDE SEQUENCE [LARGE SCALE GENOMIC DNA]</scope>
    <source>
        <strain evidence="2 3">6D36</strain>
    </source>
</reference>
<keyword evidence="3" id="KW-1185">Reference proteome</keyword>
<evidence type="ECO:0000256" key="1">
    <source>
        <dbReference type="SAM" id="SignalP"/>
    </source>
</evidence>
<evidence type="ECO:0000313" key="3">
    <source>
        <dbReference type="Proteomes" id="UP000594459"/>
    </source>
</evidence>
<proteinExistence type="predicted"/>
<gene>
    <name evidence="2" type="ORF">IRL76_01715</name>
</gene>